<sequence length="60" mass="6669">MQHEEGQGARAEDRVPEEGLTRPVPGFILVARRREDEPMEKSSGQQWCGGAVPYGTGCRR</sequence>
<reference evidence="3" key="1">
    <citation type="submission" date="2008-10" db="EMBL/GenBank/DDBJ databases">
        <authorList>
            <person name="Molnar K."/>
        </authorList>
    </citation>
    <scope>NUCLEOTIDE SEQUENCE [LARGE SCALE GENOMIC DNA]</scope>
    <source>
        <strain evidence="3">NRRL 15998</strain>
    </source>
</reference>
<protein>
    <submittedName>
        <fullName evidence="2">Predicted protein</fullName>
    </submittedName>
</protein>
<evidence type="ECO:0000256" key="1">
    <source>
        <dbReference type="SAM" id="MobiDB-lite"/>
    </source>
</evidence>
<gene>
    <name evidence="2" type="ORF">SSGG_01121</name>
</gene>
<evidence type="ECO:0000313" key="3">
    <source>
        <dbReference type="Proteomes" id="UP000003986"/>
    </source>
</evidence>
<feature type="compositionally biased region" description="Basic and acidic residues" evidence="1">
    <location>
        <begin position="1"/>
        <end position="20"/>
    </location>
</feature>
<dbReference type="EMBL" id="DS999644">
    <property type="protein sequence ID" value="EFE73755.2"/>
    <property type="molecule type" value="Genomic_DNA"/>
</dbReference>
<accession>D6AR53</accession>
<feature type="region of interest" description="Disordered" evidence="1">
    <location>
        <begin position="1"/>
        <end position="60"/>
    </location>
</feature>
<proteinExistence type="predicted"/>
<dbReference type="AlphaFoldDB" id="D6AR53"/>
<evidence type="ECO:0000313" key="2">
    <source>
        <dbReference type="EMBL" id="EFE73755.2"/>
    </source>
</evidence>
<reference evidence="3" key="2">
    <citation type="submission" date="2008-12" db="EMBL/GenBank/DDBJ databases">
        <title>Annotation of Streptomyces roseosporus strain NRRL 15998.</title>
        <authorList>
            <consortium name="The Broad Institute Genome Sequencing Platform"/>
            <consortium name="Broad Institute Microbial Sequencing Center"/>
            <person name="Fischbach M."/>
            <person name="Ward D."/>
            <person name="Young S."/>
            <person name="Kodira C.D."/>
            <person name="Zeng Q."/>
            <person name="Koehrsen M."/>
            <person name="Godfrey P."/>
            <person name="Alvarado L."/>
            <person name="Berlin A.M."/>
            <person name="Borenstein D."/>
            <person name="Chen Z."/>
            <person name="Engels R."/>
            <person name="Freedman E."/>
            <person name="Gellesch M."/>
            <person name="Goldberg J."/>
            <person name="Griggs A."/>
            <person name="Gujja S."/>
            <person name="Heiman D.I."/>
            <person name="Hepburn T.A."/>
            <person name="Howarth C."/>
            <person name="Jen D."/>
            <person name="Larson L."/>
            <person name="Lewis B."/>
            <person name="Mehta T."/>
            <person name="Park D."/>
            <person name="Pearson M."/>
            <person name="Roberts A."/>
            <person name="Saif S."/>
            <person name="Shea T.D."/>
            <person name="Shenoy N."/>
            <person name="Sisk P."/>
            <person name="Stolte C."/>
            <person name="Sykes S.N."/>
            <person name="Walk T."/>
            <person name="White J."/>
            <person name="Yandava C."/>
            <person name="Straight P."/>
            <person name="Clardy J."/>
            <person name="Hung D."/>
            <person name="Kolter R."/>
            <person name="Mekalanos J."/>
            <person name="Walker S."/>
            <person name="Walsh C.T."/>
            <person name="Wieland B.L.C."/>
            <person name="Ilzarbe M."/>
            <person name="Galagan J."/>
            <person name="Nusbaum C."/>
            <person name="Birren B."/>
        </authorList>
    </citation>
    <scope>NUCLEOTIDE SEQUENCE [LARGE SCALE GENOMIC DNA]</scope>
    <source>
        <strain evidence="3">NRRL 15998</strain>
    </source>
</reference>
<name>D6AR53_STRFL</name>
<dbReference type="Proteomes" id="UP000003986">
    <property type="component" value="Unassembled WGS sequence"/>
</dbReference>
<organism evidence="2 3">
    <name type="scientific">Streptomyces filamentosus NRRL 15998</name>
    <dbReference type="NCBI Taxonomy" id="457431"/>
    <lineage>
        <taxon>Bacteria</taxon>
        <taxon>Bacillati</taxon>
        <taxon>Actinomycetota</taxon>
        <taxon>Actinomycetes</taxon>
        <taxon>Kitasatosporales</taxon>
        <taxon>Streptomycetaceae</taxon>
        <taxon>Streptomyces</taxon>
    </lineage>
</organism>